<sequence>MWKEIVLRPARGMRLVSVLAVGGLVLAAAGCGKPPAKNNANGAPSASGKPTHGCMVTDTGGINDRSFNSSAWKGMQAAASKNSNIKVDFTQSASEADYQPNLNNFVSQKCDLIVAIGGLMGDATKASAQANPNQKYAIVDDNLPLANVFSIQFDTAQAGYLAGYLAAGYSKSKTVATYGGIKIPPVTIFMDGFVDGVAHYNQVKNAHVKVLGWDKAAQNGSFTNDFSDQNKGRSLSDAFVAQGADVIMPVAGGAGLGTAAAAQQANGKYSVIWVDQDGCVSAAQYCSVFLSTVVKNVADATQAAVAETSAGTLQGGTGSIGTLANNGVQLAPYHDFDSKVPAELKTEVDKLKQDIISGAIKVTSPAQPMPPAVGSGTASVAPSASAVPSSSGSAVPSPSAS</sequence>
<evidence type="ECO:0000256" key="7">
    <source>
        <dbReference type="SAM" id="MobiDB-lite"/>
    </source>
</evidence>
<reference evidence="9" key="1">
    <citation type="submission" date="2021-01" db="EMBL/GenBank/DDBJ databases">
        <title>Whole genome shotgun sequence of Rugosimonospora africana NBRC 104875.</title>
        <authorList>
            <person name="Komaki H."/>
            <person name="Tamura T."/>
        </authorList>
    </citation>
    <scope>NUCLEOTIDE SEQUENCE</scope>
    <source>
        <strain evidence="9">NBRC 104875</strain>
    </source>
</reference>
<dbReference type="GO" id="GO:0005886">
    <property type="term" value="C:plasma membrane"/>
    <property type="evidence" value="ECO:0007669"/>
    <property type="project" value="UniProtKB-SubCell"/>
</dbReference>
<feature type="region of interest" description="Disordered" evidence="7">
    <location>
        <begin position="363"/>
        <end position="401"/>
    </location>
</feature>
<accession>A0A8J3QN88</accession>
<evidence type="ECO:0000256" key="6">
    <source>
        <dbReference type="ARBA" id="ARBA00023288"/>
    </source>
</evidence>
<dbReference type="PANTHER" id="PTHR34296:SF2">
    <property type="entry name" value="ABC TRANSPORTER GUANOSINE-BINDING PROTEIN NUPN"/>
    <property type="match status" value="1"/>
</dbReference>
<dbReference type="PROSITE" id="PS51257">
    <property type="entry name" value="PROKAR_LIPOPROTEIN"/>
    <property type="match status" value="1"/>
</dbReference>
<dbReference type="Gene3D" id="3.40.50.2300">
    <property type="match status" value="2"/>
</dbReference>
<name>A0A8J3QN88_9ACTN</name>
<gene>
    <name evidence="9" type="ORF">Raf01_07790</name>
</gene>
<evidence type="ECO:0000313" key="10">
    <source>
        <dbReference type="Proteomes" id="UP000642748"/>
    </source>
</evidence>
<evidence type="ECO:0000256" key="5">
    <source>
        <dbReference type="ARBA" id="ARBA00023136"/>
    </source>
</evidence>
<dbReference type="SUPFAM" id="SSF53822">
    <property type="entry name" value="Periplasmic binding protein-like I"/>
    <property type="match status" value="1"/>
</dbReference>
<evidence type="ECO:0000256" key="2">
    <source>
        <dbReference type="ARBA" id="ARBA00008610"/>
    </source>
</evidence>
<dbReference type="AlphaFoldDB" id="A0A8J3QN88"/>
<proteinExistence type="inferred from homology"/>
<feature type="domain" description="ABC transporter substrate-binding protein PnrA-like" evidence="8">
    <location>
        <begin position="55"/>
        <end position="362"/>
    </location>
</feature>
<protein>
    <submittedName>
        <fullName evidence="9">BMP family ABC transporter substrate-binding protein</fullName>
    </submittedName>
</protein>
<dbReference type="Pfam" id="PF02608">
    <property type="entry name" value="Bmp"/>
    <property type="match status" value="1"/>
</dbReference>
<organism evidence="9 10">
    <name type="scientific">Rugosimonospora africana</name>
    <dbReference type="NCBI Taxonomy" id="556532"/>
    <lineage>
        <taxon>Bacteria</taxon>
        <taxon>Bacillati</taxon>
        <taxon>Actinomycetota</taxon>
        <taxon>Actinomycetes</taxon>
        <taxon>Micromonosporales</taxon>
        <taxon>Micromonosporaceae</taxon>
        <taxon>Rugosimonospora</taxon>
    </lineage>
</organism>
<dbReference type="PANTHER" id="PTHR34296">
    <property type="entry name" value="TRANSCRIPTIONAL ACTIVATOR PROTEIN MED"/>
    <property type="match status" value="1"/>
</dbReference>
<comment type="caution">
    <text evidence="9">The sequence shown here is derived from an EMBL/GenBank/DDBJ whole genome shotgun (WGS) entry which is preliminary data.</text>
</comment>
<comment type="subcellular location">
    <subcellularLocation>
        <location evidence="1">Cell membrane</location>
        <topology evidence="1">Lipid-anchor</topology>
    </subcellularLocation>
</comment>
<keyword evidence="6" id="KW-0449">Lipoprotein</keyword>
<evidence type="ECO:0000313" key="9">
    <source>
        <dbReference type="EMBL" id="GIH12607.1"/>
    </source>
</evidence>
<keyword evidence="3" id="KW-1003">Cell membrane</keyword>
<dbReference type="InterPro" id="IPR003760">
    <property type="entry name" value="PnrA-like"/>
</dbReference>
<evidence type="ECO:0000259" key="8">
    <source>
        <dbReference type="Pfam" id="PF02608"/>
    </source>
</evidence>
<feature type="compositionally biased region" description="Low complexity" evidence="7">
    <location>
        <begin position="372"/>
        <end position="401"/>
    </location>
</feature>
<keyword evidence="4" id="KW-0732">Signal</keyword>
<comment type="similarity">
    <text evidence="2">Belongs to the BMP lipoprotein family.</text>
</comment>
<dbReference type="CDD" id="cd06354">
    <property type="entry name" value="PBP1_PrnA-like"/>
    <property type="match status" value="1"/>
</dbReference>
<keyword evidence="5" id="KW-0472">Membrane</keyword>
<dbReference type="EMBL" id="BONZ01000009">
    <property type="protein sequence ID" value="GIH12607.1"/>
    <property type="molecule type" value="Genomic_DNA"/>
</dbReference>
<evidence type="ECO:0000256" key="3">
    <source>
        <dbReference type="ARBA" id="ARBA00022475"/>
    </source>
</evidence>
<dbReference type="InterPro" id="IPR050957">
    <property type="entry name" value="BMP_lipoprotein"/>
</dbReference>
<keyword evidence="10" id="KW-1185">Reference proteome</keyword>
<evidence type="ECO:0000256" key="4">
    <source>
        <dbReference type="ARBA" id="ARBA00022729"/>
    </source>
</evidence>
<dbReference type="InterPro" id="IPR028082">
    <property type="entry name" value="Peripla_BP_I"/>
</dbReference>
<dbReference type="Proteomes" id="UP000642748">
    <property type="component" value="Unassembled WGS sequence"/>
</dbReference>
<evidence type="ECO:0000256" key="1">
    <source>
        <dbReference type="ARBA" id="ARBA00004193"/>
    </source>
</evidence>